<dbReference type="GO" id="GO:0000976">
    <property type="term" value="F:transcription cis-regulatory region binding"/>
    <property type="evidence" value="ECO:0007669"/>
    <property type="project" value="TreeGrafter"/>
</dbReference>
<dbReference type="RefSeq" id="WP_313496854.1">
    <property type="nucleotide sequence ID" value="NZ_CP134879.1"/>
</dbReference>
<dbReference type="InterPro" id="IPR036271">
    <property type="entry name" value="Tet_transcr_reg_TetR-rel_C_sf"/>
</dbReference>
<proteinExistence type="predicted"/>
<dbReference type="PANTHER" id="PTHR30055">
    <property type="entry name" value="HTH-TYPE TRANSCRIPTIONAL REGULATOR RUTR"/>
    <property type="match status" value="1"/>
</dbReference>
<dbReference type="InterPro" id="IPR009057">
    <property type="entry name" value="Homeodomain-like_sf"/>
</dbReference>
<organism evidence="6 7">
    <name type="scientific">Demequina capsici</name>
    <dbReference type="NCBI Taxonomy" id="3075620"/>
    <lineage>
        <taxon>Bacteria</taxon>
        <taxon>Bacillati</taxon>
        <taxon>Actinomycetota</taxon>
        <taxon>Actinomycetes</taxon>
        <taxon>Micrococcales</taxon>
        <taxon>Demequinaceae</taxon>
        <taxon>Demequina</taxon>
    </lineage>
</organism>
<keyword evidence="3" id="KW-0804">Transcription</keyword>
<evidence type="ECO:0000313" key="7">
    <source>
        <dbReference type="Proteomes" id="UP001304125"/>
    </source>
</evidence>
<dbReference type="SUPFAM" id="SSF46689">
    <property type="entry name" value="Homeodomain-like"/>
    <property type="match status" value="1"/>
</dbReference>
<dbReference type="PRINTS" id="PR00455">
    <property type="entry name" value="HTHTETR"/>
</dbReference>
<keyword evidence="2 4" id="KW-0238">DNA-binding</keyword>
<dbReference type="InterPro" id="IPR001647">
    <property type="entry name" value="HTH_TetR"/>
</dbReference>
<evidence type="ECO:0000256" key="4">
    <source>
        <dbReference type="PROSITE-ProRule" id="PRU00335"/>
    </source>
</evidence>
<evidence type="ECO:0000256" key="1">
    <source>
        <dbReference type="ARBA" id="ARBA00023015"/>
    </source>
</evidence>
<sequence length="184" mass="20064">MTTSRANPGPRAAAANRRALLDAGRALFDERGIDVPMVEVARRAGVGQGVLYRHFPDRLALAFAVFDENMEQLEALCAGGPLTLRRLGHEVSHRAAGVAPLLALVTQVPEDPRLMALESRMRALLTAARDHARHSDRIRSDVTVDDLLTAISMVAALTASTPPALREHRAEHAWTLLERGLESR</sequence>
<dbReference type="Pfam" id="PF00440">
    <property type="entry name" value="TetR_N"/>
    <property type="match status" value="1"/>
</dbReference>
<evidence type="ECO:0000256" key="3">
    <source>
        <dbReference type="ARBA" id="ARBA00023163"/>
    </source>
</evidence>
<evidence type="ECO:0000313" key="6">
    <source>
        <dbReference type="EMBL" id="WNM23723.1"/>
    </source>
</evidence>
<dbReference type="Gene3D" id="1.10.357.10">
    <property type="entry name" value="Tetracycline Repressor, domain 2"/>
    <property type="match status" value="1"/>
</dbReference>
<feature type="domain" description="HTH tetR-type" evidence="5">
    <location>
        <begin position="14"/>
        <end position="73"/>
    </location>
</feature>
<keyword evidence="1" id="KW-0805">Transcription regulation</keyword>
<dbReference type="InterPro" id="IPR050109">
    <property type="entry name" value="HTH-type_TetR-like_transc_reg"/>
</dbReference>
<dbReference type="EMBL" id="CP134879">
    <property type="protein sequence ID" value="WNM23723.1"/>
    <property type="molecule type" value="Genomic_DNA"/>
</dbReference>
<dbReference type="SUPFAM" id="SSF48498">
    <property type="entry name" value="Tetracyclin repressor-like, C-terminal domain"/>
    <property type="match status" value="1"/>
</dbReference>
<evidence type="ECO:0000256" key="2">
    <source>
        <dbReference type="ARBA" id="ARBA00023125"/>
    </source>
</evidence>
<dbReference type="GO" id="GO:0003700">
    <property type="term" value="F:DNA-binding transcription factor activity"/>
    <property type="evidence" value="ECO:0007669"/>
    <property type="project" value="TreeGrafter"/>
</dbReference>
<protein>
    <submittedName>
        <fullName evidence="6">Helix-turn-helix domain-containing protein</fullName>
    </submittedName>
</protein>
<dbReference type="PANTHER" id="PTHR30055:SF234">
    <property type="entry name" value="HTH-TYPE TRANSCRIPTIONAL REGULATOR BETI"/>
    <property type="match status" value="1"/>
</dbReference>
<accession>A0AA96F5V8</accession>
<evidence type="ECO:0000259" key="5">
    <source>
        <dbReference type="PROSITE" id="PS50977"/>
    </source>
</evidence>
<feature type="DNA-binding region" description="H-T-H motif" evidence="4">
    <location>
        <begin position="36"/>
        <end position="55"/>
    </location>
</feature>
<gene>
    <name evidence="6" type="ORF">RN606_10165</name>
</gene>
<keyword evidence="7" id="KW-1185">Reference proteome</keyword>
<dbReference type="AlphaFoldDB" id="A0AA96F5V8"/>
<reference evidence="6 7" key="1">
    <citation type="submission" date="2023-09" db="EMBL/GenBank/DDBJ databases">
        <title>Demequina sp. a novel bacteria isolated from Capsicum annuum.</title>
        <authorList>
            <person name="Humaira Z."/>
            <person name="Lee J."/>
            <person name="Cho D."/>
        </authorList>
    </citation>
    <scope>NUCLEOTIDE SEQUENCE [LARGE SCALE GENOMIC DNA]</scope>
    <source>
        <strain evidence="6 7">OYTSA14</strain>
    </source>
</reference>
<name>A0AA96F5V8_9MICO</name>
<dbReference type="Proteomes" id="UP001304125">
    <property type="component" value="Chromosome"/>
</dbReference>
<dbReference type="PROSITE" id="PS50977">
    <property type="entry name" value="HTH_TETR_2"/>
    <property type="match status" value="1"/>
</dbReference>